<sequence length="269" mass="29808">MPNPAVCLEALSALSGCCVQSTGGPSQLSPQDFVNVVALKEFYRQEGLRQLDYPSLGSLCLDDMYSSPPALTAAAAASGPRVTINPADFFHAEYNYDFTRIQDGDKQFLRGNEPYIRPCGWDRAALRVLQKYDDGNAWLGTGQDAWPVSYHGHNMDGSVILNHSGKPSDEPQFGQVAAASLLAGETRGRGVYSTPDIKEAEKYCKVFESKVDGKKYKVVLQNRIKPQNRKKCQRENVWLVYVPENSTDIQARAVVQESIRPYGLLLKQV</sequence>
<dbReference type="Proteomes" id="UP000515150">
    <property type="component" value="Chromosome 11"/>
</dbReference>
<protein>
    <submittedName>
        <fullName evidence="2">Uncharacterized protein LOC114866146</fullName>
    </submittedName>
</protein>
<dbReference type="PANTHER" id="PTHR36649">
    <property type="entry name" value="UBIQUITIN-LIKE DOMAIN-CONTAINING PROTEIN"/>
    <property type="match status" value="1"/>
</dbReference>
<keyword evidence="1" id="KW-1185">Reference proteome</keyword>
<dbReference type="GeneID" id="114866146"/>
<dbReference type="RefSeq" id="XP_055368776.1">
    <property type="nucleotide sequence ID" value="XM_055512801.1"/>
</dbReference>
<evidence type="ECO:0000313" key="1">
    <source>
        <dbReference type="Proteomes" id="UP000515150"/>
    </source>
</evidence>
<evidence type="ECO:0000313" key="2">
    <source>
        <dbReference type="RefSeq" id="XP_055368776.1"/>
    </source>
</evidence>
<reference evidence="2" key="1">
    <citation type="submission" date="2025-08" db="UniProtKB">
        <authorList>
            <consortium name="RefSeq"/>
        </authorList>
    </citation>
    <scope>IDENTIFICATION</scope>
</reference>
<name>A0A9W2Y3S6_BETSP</name>
<dbReference type="PANTHER" id="PTHR36649:SF28">
    <property type="entry name" value="UBIQUITIN-LIKE DOMAIN-CONTAINING PROTEIN"/>
    <property type="match status" value="1"/>
</dbReference>
<dbReference type="OrthoDB" id="428577at2759"/>
<gene>
    <name evidence="2" type="primary">LOC114866146</name>
</gene>
<accession>A0A9W2Y3S6</accession>
<dbReference type="AlphaFoldDB" id="A0A9W2Y3S6"/>
<dbReference type="KEGG" id="bspl:114866146"/>
<organism evidence="1 2">
    <name type="scientific">Betta splendens</name>
    <name type="common">Siamese fighting fish</name>
    <dbReference type="NCBI Taxonomy" id="158456"/>
    <lineage>
        <taxon>Eukaryota</taxon>
        <taxon>Metazoa</taxon>
        <taxon>Chordata</taxon>
        <taxon>Craniata</taxon>
        <taxon>Vertebrata</taxon>
        <taxon>Euteleostomi</taxon>
        <taxon>Actinopterygii</taxon>
        <taxon>Neopterygii</taxon>
        <taxon>Teleostei</taxon>
        <taxon>Neoteleostei</taxon>
        <taxon>Acanthomorphata</taxon>
        <taxon>Anabantaria</taxon>
        <taxon>Anabantiformes</taxon>
        <taxon>Anabantoidei</taxon>
        <taxon>Osphronemidae</taxon>
        <taxon>Betta</taxon>
    </lineage>
</organism>
<proteinExistence type="predicted"/>